<dbReference type="SUPFAM" id="SSF57667">
    <property type="entry name" value="beta-beta-alpha zinc fingers"/>
    <property type="match status" value="1"/>
</dbReference>
<dbReference type="InterPro" id="IPR048420">
    <property type="entry name" value="Zap1-like_Znf1"/>
</dbReference>
<dbReference type="PANTHER" id="PTHR24379">
    <property type="entry name" value="KRAB AND ZINC FINGER DOMAIN-CONTAINING"/>
    <property type="match status" value="1"/>
</dbReference>
<dbReference type="EMBL" id="JALJAT010000004">
    <property type="protein sequence ID" value="KAK4470762.1"/>
    <property type="molecule type" value="Genomic_DNA"/>
</dbReference>
<evidence type="ECO:0000259" key="6">
    <source>
        <dbReference type="PROSITE" id="PS50157"/>
    </source>
</evidence>
<dbReference type="PROSITE" id="PS50157">
    <property type="entry name" value="ZINC_FINGER_C2H2_2"/>
    <property type="match status" value="2"/>
</dbReference>
<evidence type="ECO:0000256" key="4">
    <source>
        <dbReference type="ARBA" id="ARBA00022833"/>
    </source>
</evidence>
<evidence type="ECO:0000256" key="2">
    <source>
        <dbReference type="ARBA" id="ARBA00022737"/>
    </source>
</evidence>
<dbReference type="GO" id="GO:0008270">
    <property type="term" value="F:zinc ion binding"/>
    <property type="evidence" value="ECO:0007669"/>
    <property type="project" value="UniProtKB-KW"/>
</dbReference>
<dbReference type="InterPro" id="IPR036236">
    <property type="entry name" value="Znf_C2H2_sf"/>
</dbReference>
<feature type="domain" description="C2H2-type" evidence="6">
    <location>
        <begin position="19"/>
        <end position="49"/>
    </location>
</feature>
<evidence type="ECO:0000256" key="1">
    <source>
        <dbReference type="ARBA" id="ARBA00022723"/>
    </source>
</evidence>
<sequence length="447" mass="52486">MQSPVVTENKMRDDEKLLLQCKWHNCYQSFPNYIRLHVHLLEYHLNNSPDLICLWDSCRNDIFPDYDQLCRHILLHAFFEYCIFNTQNCLKSHHKVWNFVCCGINCQKPAYLQRTTEKFLWNPIILERGFECQWKDCDYSTNSAYLFVEHVKEHDYADNDDNINTNSSQLVCLWQPSEIDESVTFDQSICGSVNRCRALFHRHVRRHTGLPNYICSKCYVCFADFGNLKEHFTWSLVKDEQNVIRFNDADEHNTHCPILLNLLNESSPFPKHLEGTSLFQCPTCIKVFITKHGWTSHIHECSKSLNKGTEKMNGVSTHRKRVLQPYFKIASRNELSEENYTFYCQVDGCSYQASKLSAYRAHYRRYHSSSNPDGLWYSCHLCPSYRARKPCTISHHLKSVHSLKPFNGRSRFTFTFDENSQTYQLTGKPPAPKVQRMRALAPKLVKS</sequence>
<keyword evidence="8" id="KW-1185">Reference proteome</keyword>
<feature type="domain" description="C2H2-type" evidence="6">
    <location>
        <begin position="342"/>
        <end position="372"/>
    </location>
</feature>
<reference evidence="7" key="2">
    <citation type="journal article" date="2023" name="Infect Dis Poverty">
        <title>Chromosome-scale genome of the human blood fluke Schistosoma mekongi and its implications for public health.</title>
        <authorList>
            <person name="Zhou M."/>
            <person name="Xu L."/>
            <person name="Xu D."/>
            <person name="Chen W."/>
            <person name="Khan J."/>
            <person name="Hu Y."/>
            <person name="Huang H."/>
            <person name="Wei H."/>
            <person name="Zhang Y."/>
            <person name="Chusongsang P."/>
            <person name="Tanasarnprasert K."/>
            <person name="Hu X."/>
            <person name="Limpanont Y."/>
            <person name="Lv Z."/>
        </authorList>
    </citation>
    <scope>NUCLEOTIDE SEQUENCE</scope>
    <source>
        <strain evidence="7">LV_2022a</strain>
    </source>
</reference>
<evidence type="ECO:0000313" key="8">
    <source>
        <dbReference type="Proteomes" id="UP001292079"/>
    </source>
</evidence>
<organism evidence="7 8">
    <name type="scientific">Schistosoma mekongi</name>
    <name type="common">Parasitic worm</name>
    <dbReference type="NCBI Taxonomy" id="38744"/>
    <lineage>
        <taxon>Eukaryota</taxon>
        <taxon>Metazoa</taxon>
        <taxon>Spiralia</taxon>
        <taxon>Lophotrochozoa</taxon>
        <taxon>Platyhelminthes</taxon>
        <taxon>Trematoda</taxon>
        <taxon>Digenea</taxon>
        <taxon>Strigeidida</taxon>
        <taxon>Schistosomatoidea</taxon>
        <taxon>Schistosomatidae</taxon>
        <taxon>Schistosoma</taxon>
    </lineage>
</organism>
<evidence type="ECO:0000256" key="3">
    <source>
        <dbReference type="ARBA" id="ARBA00022771"/>
    </source>
</evidence>
<dbReference type="Proteomes" id="UP001292079">
    <property type="component" value="Unassembled WGS sequence"/>
</dbReference>
<keyword evidence="1" id="KW-0479">Metal-binding</keyword>
<gene>
    <name evidence="7" type="ORF">MN116_006285</name>
</gene>
<proteinExistence type="predicted"/>
<dbReference type="Gene3D" id="3.30.160.60">
    <property type="entry name" value="Classic Zinc Finger"/>
    <property type="match status" value="2"/>
</dbReference>
<dbReference type="SMART" id="SM00355">
    <property type="entry name" value="ZnF_C2H2"/>
    <property type="match status" value="7"/>
</dbReference>
<keyword evidence="2" id="KW-0677">Repeat</keyword>
<keyword evidence="4" id="KW-0862">Zinc</keyword>
<dbReference type="Pfam" id="PF21816">
    <property type="entry name" value="Zap1_zf1"/>
    <property type="match status" value="1"/>
</dbReference>
<protein>
    <recommendedName>
        <fullName evidence="6">C2H2-type domain-containing protein</fullName>
    </recommendedName>
</protein>
<dbReference type="InterPro" id="IPR013087">
    <property type="entry name" value="Znf_C2H2_type"/>
</dbReference>
<name>A0AAE1ZBI6_SCHME</name>
<comment type="caution">
    <text evidence="7">The sequence shown here is derived from an EMBL/GenBank/DDBJ whole genome shotgun (WGS) entry which is preliminary data.</text>
</comment>
<keyword evidence="3 5" id="KW-0863">Zinc-finger</keyword>
<dbReference type="PROSITE" id="PS00028">
    <property type="entry name" value="ZINC_FINGER_C2H2_1"/>
    <property type="match status" value="1"/>
</dbReference>
<evidence type="ECO:0000313" key="7">
    <source>
        <dbReference type="EMBL" id="KAK4470762.1"/>
    </source>
</evidence>
<dbReference type="PANTHER" id="PTHR24379:SF121">
    <property type="entry name" value="C2H2-TYPE DOMAIN-CONTAINING PROTEIN"/>
    <property type="match status" value="1"/>
</dbReference>
<reference evidence="7" key="1">
    <citation type="submission" date="2022-04" db="EMBL/GenBank/DDBJ databases">
        <authorList>
            <person name="Xu L."/>
            <person name="Lv Z."/>
        </authorList>
    </citation>
    <scope>NUCLEOTIDE SEQUENCE</scope>
    <source>
        <strain evidence="7">LV_2022a</strain>
    </source>
</reference>
<dbReference type="AlphaFoldDB" id="A0AAE1ZBI6"/>
<evidence type="ECO:0000256" key="5">
    <source>
        <dbReference type="PROSITE-ProRule" id="PRU00042"/>
    </source>
</evidence>
<accession>A0AAE1ZBI6</accession>